<dbReference type="Proteomes" id="UP001142292">
    <property type="component" value="Unassembled WGS sequence"/>
</dbReference>
<dbReference type="Pfam" id="PF05257">
    <property type="entry name" value="CHAP"/>
    <property type="match status" value="1"/>
</dbReference>
<dbReference type="Gene3D" id="2.60.40.2700">
    <property type="match status" value="2"/>
</dbReference>
<dbReference type="PROSITE" id="PS50911">
    <property type="entry name" value="CHAP"/>
    <property type="match status" value="1"/>
</dbReference>
<feature type="domain" description="Peptidase C51" evidence="2">
    <location>
        <begin position="67"/>
        <end position="193"/>
    </location>
</feature>
<evidence type="ECO:0000313" key="4">
    <source>
        <dbReference type="Proteomes" id="UP001142292"/>
    </source>
</evidence>
<dbReference type="Gene3D" id="2.60.40.10">
    <property type="entry name" value="Immunoglobulins"/>
    <property type="match status" value="1"/>
</dbReference>
<keyword evidence="4" id="KW-1185">Reference proteome</keyword>
<dbReference type="InterPro" id="IPR007921">
    <property type="entry name" value="CHAP_dom"/>
</dbReference>
<dbReference type="InterPro" id="IPR038765">
    <property type="entry name" value="Papain-like_cys_pep_sf"/>
</dbReference>
<name>A0ABQ5SU76_9ACTN</name>
<gene>
    <name evidence="3" type="ORF">GCM10017579_16160</name>
</gene>
<accession>A0ABQ5SU76</accession>
<sequence>MPLKSQKHQYSQESRRVGKPSGALRRTLVTGAVLLLVGLGVQVIPKLASPAHAGSITLCSGFSDCRSKGYSTGGYESAWGKMYWRMYAGRNCTNYVAYKLIQTGLPNVRPWSGEGNATNWGIAMSRVTNRTPTVGSVAWWHSSHPSASRFGHVAIVEKVGSGSITISESNHGSDLSWRRISKDSVNYPTGFIHFNDRRLSVTKRPTVSGTPQVGKAVTVNTGSWSPNPNKIRYQWIVDKKPIPGATNKTFRIPGGLAGKQIAAVLTGVRKDYTNAKTMSKVLPPIKQGTFKVVKQPKITGEQKVGSKIAVGGAVYTPSAKIGEVKWYADKKLIARTKSRFLKVPASASGKRIGAVVVGAQPGYKPKQSYAFASSIVGGPKVPEEPDTPDGGLAQTKGGFVKGGTRLGGLMQVDPGEFNEKVDLTYQWTRDGAVIRGATSAKYRPTEADVGHRLSVTVSARSASGERLTETYGPSGRVRVKPTVKVTATGGSKQAEVAVRVTAAGYAPTGHVKITTNGGRTVTKSLSGGKAGVTFVKLPPGDYAITASYSGDAVAYWASGGAFTTVK</sequence>
<dbReference type="InterPro" id="IPR013783">
    <property type="entry name" value="Ig-like_fold"/>
</dbReference>
<reference evidence="3" key="1">
    <citation type="journal article" date="2014" name="Int. J. Syst. Evol. Microbiol.">
        <title>Complete genome of a new Firmicutes species belonging to the dominant human colonic microbiota ('Ruminococcus bicirculans') reveals two chromosomes and a selective capacity to utilize plant glucans.</title>
        <authorList>
            <consortium name="NISC Comparative Sequencing Program"/>
            <person name="Wegmann U."/>
            <person name="Louis P."/>
            <person name="Goesmann A."/>
            <person name="Henrissat B."/>
            <person name="Duncan S.H."/>
            <person name="Flint H.J."/>
        </authorList>
    </citation>
    <scope>NUCLEOTIDE SEQUENCE</scope>
    <source>
        <strain evidence="3">VKM Ac-1246</strain>
    </source>
</reference>
<evidence type="ECO:0000259" key="2">
    <source>
        <dbReference type="PROSITE" id="PS50911"/>
    </source>
</evidence>
<comment type="caution">
    <text evidence="3">The sequence shown here is derived from an EMBL/GenBank/DDBJ whole genome shotgun (WGS) entry which is preliminary data.</text>
</comment>
<protein>
    <recommendedName>
        <fullName evidence="2">Peptidase C51 domain-containing protein</fullName>
    </recommendedName>
</protein>
<feature type="region of interest" description="Disordered" evidence="1">
    <location>
        <begin position="1"/>
        <end position="21"/>
    </location>
</feature>
<evidence type="ECO:0000256" key="1">
    <source>
        <dbReference type="SAM" id="MobiDB-lite"/>
    </source>
</evidence>
<evidence type="ECO:0000313" key="3">
    <source>
        <dbReference type="EMBL" id="GLJ67580.1"/>
    </source>
</evidence>
<dbReference type="SUPFAM" id="SSF54001">
    <property type="entry name" value="Cysteine proteinases"/>
    <property type="match status" value="1"/>
</dbReference>
<organism evidence="3 4">
    <name type="scientific">Nocardioides luteus</name>
    <dbReference type="NCBI Taxonomy" id="1844"/>
    <lineage>
        <taxon>Bacteria</taxon>
        <taxon>Bacillati</taxon>
        <taxon>Actinomycetota</taxon>
        <taxon>Actinomycetes</taxon>
        <taxon>Propionibacteriales</taxon>
        <taxon>Nocardioidaceae</taxon>
        <taxon>Nocardioides</taxon>
    </lineage>
</organism>
<dbReference type="Gene3D" id="3.90.1720.10">
    <property type="entry name" value="endopeptidase domain like (from Nostoc punctiforme)"/>
    <property type="match status" value="1"/>
</dbReference>
<reference evidence="3" key="2">
    <citation type="submission" date="2023-01" db="EMBL/GenBank/DDBJ databases">
        <authorList>
            <person name="Sun Q."/>
            <person name="Evtushenko L."/>
        </authorList>
    </citation>
    <scope>NUCLEOTIDE SEQUENCE</scope>
    <source>
        <strain evidence="3">VKM Ac-1246</strain>
    </source>
</reference>
<dbReference type="EMBL" id="BSEL01000004">
    <property type="protein sequence ID" value="GLJ67580.1"/>
    <property type="molecule type" value="Genomic_DNA"/>
</dbReference>
<proteinExistence type="predicted"/>